<organism evidence="3 4">
    <name type="scientific">Devosia ginsengisoli</name>
    <dbReference type="NCBI Taxonomy" id="400770"/>
    <lineage>
        <taxon>Bacteria</taxon>
        <taxon>Pseudomonadati</taxon>
        <taxon>Pseudomonadota</taxon>
        <taxon>Alphaproteobacteria</taxon>
        <taxon>Hyphomicrobiales</taxon>
        <taxon>Devosiaceae</taxon>
        <taxon>Devosia</taxon>
    </lineage>
</organism>
<dbReference type="KEGG" id="dea:FPZ08_17520"/>
<feature type="compositionally biased region" description="Basic and acidic residues" evidence="1">
    <location>
        <begin position="23"/>
        <end position="32"/>
    </location>
</feature>
<sequence>MGQPFHGFDDRVGPSPCRRPLRSHHEQHDRPRIPAPALPHRTDIPASGHAATRLHQALHFDEQWQERRRGHDRQQDRNPAPARNRPLRPARQRGRWRRRLPAHLARSRSPLRSRAGRHARPALRRSHRAHAGSRPRLTARHLPEVLPDCRHIRRRGAMLKHDGVIWHTAISLDGFAADANDSLSFMMGDDSSPPPDNPLVDEVMANIGCTLGGRRGYDISLSWDEVPKAYGLDDIPEYVVTRRPFPDDDRYLFADGNDLPGAVAKARAKADGKMVVILGPTLGSALLRAGLVDQIFLQVAPVMIGAGVKIFADTGQPPVQLELIHASQCGQGTNMLLRPLPG</sequence>
<feature type="compositionally biased region" description="Basic and acidic residues" evidence="1">
    <location>
        <begin position="65"/>
        <end position="76"/>
    </location>
</feature>
<evidence type="ECO:0000256" key="1">
    <source>
        <dbReference type="SAM" id="MobiDB-lite"/>
    </source>
</evidence>
<dbReference type="OrthoDB" id="7949219at2"/>
<dbReference type="EMBL" id="CP042304">
    <property type="protein sequence ID" value="QDZ12390.1"/>
    <property type="molecule type" value="Genomic_DNA"/>
</dbReference>
<reference evidence="3 4" key="1">
    <citation type="submission" date="2019-07" db="EMBL/GenBank/DDBJ databases">
        <title>Full genome sequence of Devosia sp. Gsoil 520.</title>
        <authorList>
            <person name="Im W.-T."/>
        </authorList>
    </citation>
    <scope>NUCLEOTIDE SEQUENCE [LARGE SCALE GENOMIC DNA]</scope>
    <source>
        <strain evidence="3 4">Gsoil 520</strain>
    </source>
</reference>
<dbReference type="Proteomes" id="UP000315364">
    <property type="component" value="Chromosome"/>
</dbReference>
<proteinExistence type="predicted"/>
<dbReference type="InterPro" id="IPR002734">
    <property type="entry name" value="RibDG_C"/>
</dbReference>
<dbReference type="AlphaFoldDB" id="A0A5B8LYE6"/>
<feature type="region of interest" description="Disordered" evidence="1">
    <location>
        <begin position="1"/>
        <end position="45"/>
    </location>
</feature>
<dbReference type="GO" id="GO:0008703">
    <property type="term" value="F:5-amino-6-(5-phosphoribosylamino)uracil reductase activity"/>
    <property type="evidence" value="ECO:0007669"/>
    <property type="project" value="InterPro"/>
</dbReference>
<dbReference type="GO" id="GO:0009231">
    <property type="term" value="P:riboflavin biosynthetic process"/>
    <property type="evidence" value="ECO:0007669"/>
    <property type="project" value="InterPro"/>
</dbReference>
<evidence type="ECO:0000313" key="3">
    <source>
        <dbReference type="EMBL" id="QDZ12390.1"/>
    </source>
</evidence>
<dbReference type="Pfam" id="PF01872">
    <property type="entry name" value="RibD_C"/>
    <property type="match status" value="1"/>
</dbReference>
<evidence type="ECO:0000259" key="2">
    <source>
        <dbReference type="Pfam" id="PF01872"/>
    </source>
</evidence>
<gene>
    <name evidence="3" type="ORF">FPZ08_17520</name>
</gene>
<feature type="compositionally biased region" description="Basic residues" evidence="1">
    <location>
        <begin position="85"/>
        <end position="137"/>
    </location>
</feature>
<feature type="region of interest" description="Disordered" evidence="1">
    <location>
        <begin position="65"/>
        <end position="137"/>
    </location>
</feature>
<name>A0A5B8LYE6_9HYPH</name>
<protein>
    <recommendedName>
        <fullName evidence="2">Bacterial bifunctional deaminase-reductase C-terminal domain-containing protein</fullName>
    </recommendedName>
</protein>
<dbReference type="InterPro" id="IPR024072">
    <property type="entry name" value="DHFR-like_dom_sf"/>
</dbReference>
<evidence type="ECO:0000313" key="4">
    <source>
        <dbReference type="Proteomes" id="UP000315364"/>
    </source>
</evidence>
<keyword evidence="4" id="KW-1185">Reference proteome</keyword>
<dbReference type="SUPFAM" id="SSF53597">
    <property type="entry name" value="Dihydrofolate reductase-like"/>
    <property type="match status" value="1"/>
</dbReference>
<feature type="domain" description="Bacterial bifunctional deaminase-reductase C-terminal" evidence="2">
    <location>
        <begin position="164"/>
        <end position="333"/>
    </location>
</feature>
<accession>A0A5B8LYE6</accession>
<dbReference type="Gene3D" id="3.40.430.10">
    <property type="entry name" value="Dihydrofolate Reductase, subunit A"/>
    <property type="match status" value="1"/>
</dbReference>